<proteinExistence type="predicted"/>
<name>A0A3L8NYQ7_9ACTN</name>
<evidence type="ECO:0000256" key="1">
    <source>
        <dbReference type="ARBA" id="ARBA00022475"/>
    </source>
</evidence>
<dbReference type="PANTHER" id="PTHR43649:SF33">
    <property type="entry name" value="POLYGALACTURONAN_RHAMNOGALACTURONAN-BINDING PROTEIN YTCQ"/>
    <property type="match status" value="1"/>
</dbReference>
<comment type="caution">
    <text evidence="6">The sequence shown here is derived from an EMBL/GenBank/DDBJ whole genome shotgun (WGS) entry which is preliminary data.</text>
</comment>
<dbReference type="InterPro" id="IPR050490">
    <property type="entry name" value="Bact_solute-bd_prot1"/>
</dbReference>
<keyword evidence="3" id="KW-0472">Membrane</keyword>
<dbReference type="EMBL" id="RDBE01000010">
    <property type="protein sequence ID" value="RLV48295.1"/>
    <property type="molecule type" value="Genomic_DNA"/>
</dbReference>
<keyword evidence="7" id="KW-1185">Reference proteome</keyword>
<evidence type="ECO:0000256" key="5">
    <source>
        <dbReference type="ARBA" id="ARBA00023288"/>
    </source>
</evidence>
<dbReference type="SUPFAM" id="SSF53850">
    <property type="entry name" value="Periplasmic binding protein-like II"/>
    <property type="match status" value="1"/>
</dbReference>
<protein>
    <submittedName>
        <fullName evidence="6">Extracellular solute-binding protein</fullName>
    </submittedName>
</protein>
<dbReference type="PANTHER" id="PTHR43649">
    <property type="entry name" value="ARABINOSE-BINDING PROTEIN-RELATED"/>
    <property type="match status" value="1"/>
</dbReference>
<dbReference type="Proteomes" id="UP000281708">
    <property type="component" value="Unassembled WGS sequence"/>
</dbReference>
<accession>A0A3L8NYQ7</accession>
<dbReference type="Pfam" id="PF01547">
    <property type="entry name" value="SBP_bac_1"/>
    <property type="match status" value="1"/>
</dbReference>
<evidence type="ECO:0000256" key="4">
    <source>
        <dbReference type="ARBA" id="ARBA00023139"/>
    </source>
</evidence>
<keyword evidence="2" id="KW-0732">Signal</keyword>
<evidence type="ECO:0000313" key="6">
    <source>
        <dbReference type="EMBL" id="RLV48295.1"/>
    </source>
</evidence>
<organism evidence="6 7">
    <name type="scientific">Nocardioides mangrovicus</name>
    <dbReference type="NCBI Taxonomy" id="2478913"/>
    <lineage>
        <taxon>Bacteria</taxon>
        <taxon>Bacillati</taxon>
        <taxon>Actinomycetota</taxon>
        <taxon>Actinomycetes</taxon>
        <taxon>Propionibacteriales</taxon>
        <taxon>Nocardioidaceae</taxon>
        <taxon>Nocardioides</taxon>
    </lineage>
</organism>
<keyword evidence="5" id="KW-0449">Lipoprotein</keyword>
<keyword evidence="4" id="KW-0564">Palmitate</keyword>
<evidence type="ECO:0000256" key="3">
    <source>
        <dbReference type="ARBA" id="ARBA00023136"/>
    </source>
</evidence>
<evidence type="ECO:0000313" key="7">
    <source>
        <dbReference type="Proteomes" id="UP000281708"/>
    </source>
</evidence>
<dbReference type="AlphaFoldDB" id="A0A3L8NYQ7"/>
<dbReference type="InterPro" id="IPR006059">
    <property type="entry name" value="SBP"/>
</dbReference>
<dbReference type="OrthoDB" id="2531053at2"/>
<keyword evidence="1" id="KW-1003">Cell membrane</keyword>
<gene>
    <name evidence="6" type="ORF">D9V37_19840</name>
</gene>
<reference evidence="6 7" key="1">
    <citation type="submission" date="2018-10" db="EMBL/GenBank/DDBJ databases">
        <title>Marmoricola sp. 4Q3S-7 whole genome shotgun sequence.</title>
        <authorList>
            <person name="Li F."/>
        </authorList>
    </citation>
    <scope>NUCLEOTIDE SEQUENCE [LARGE SCALE GENOMIC DNA]</scope>
    <source>
        <strain evidence="6 7">4Q3S-7</strain>
    </source>
</reference>
<evidence type="ECO:0000256" key="2">
    <source>
        <dbReference type="ARBA" id="ARBA00022729"/>
    </source>
</evidence>
<dbReference type="Gene3D" id="3.40.190.10">
    <property type="entry name" value="Periplasmic binding protein-like II"/>
    <property type="match status" value="3"/>
</dbReference>
<sequence>MGSNGGTGPTVATVTNSAKGYLVRRSTRLCLAVLLTALTLLAAGCGGGSADGPVKLTFWTWAPNMDKVVAVWNEKHPDIQVTVNKQDGGDPAVTKLLTAVKAGKGAPDIMQAEYQKIPTLVSAGALADISKDVPTSATGQFGTAELRAVDLGSKALYAVPQDTGPLAFFYRADVFQRLGIAVPTTWQQYAAAARQIHQADPTMYLGTFSANDAGWFAGLAQQAGASWWATKGQTWSVDIDSAATRKVADFWGGLVQEGVIDNKPMYTPAWNAALNDGKQVGWVSAVWAPGVLEGNAAKTKGLWQMAPLPQWGSTFTDGAWGGSATGVTTQSQHPEQAAQFATWLNTDPAALKALVSDAGIYPAAKSAQLTTPPAFFSNQSDFYEVAAKGRDAISPFTYGPNVNAAYNAYNDAFGQAADAKTQSAFGQALTQMQSTTLSNLKSSGFTTSQ</sequence>